<proteinExistence type="predicted"/>
<dbReference type="EMBL" id="CAJQZP010000171">
    <property type="protein sequence ID" value="CAG4942495.1"/>
    <property type="molecule type" value="Genomic_DNA"/>
</dbReference>
<dbReference type="OrthoDB" id="445826at2759"/>
<keyword evidence="1" id="KW-0175">Coiled coil</keyword>
<dbReference type="PANTHER" id="PTHR33776:SF4">
    <property type="entry name" value="ENDONUCLEASE_EXONUCLEASE_PHOSPHATASE DOMAIN-CONTAINING PROTEIN"/>
    <property type="match status" value="1"/>
</dbReference>
<name>A0A8S3W5K3_PARAO</name>
<protein>
    <submittedName>
        <fullName evidence="2">(apollo) hypothetical protein</fullName>
    </submittedName>
</protein>
<dbReference type="AlphaFoldDB" id="A0A8S3W5K3"/>
<keyword evidence="3" id="KW-1185">Reference proteome</keyword>
<accession>A0A8S3W5K3</accession>
<dbReference type="Proteomes" id="UP000691718">
    <property type="component" value="Unassembled WGS sequence"/>
</dbReference>
<evidence type="ECO:0000313" key="3">
    <source>
        <dbReference type="Proteomes" id="UP000691718"/>
    </source>
</evidence>
<dbReference type="PANTHER" id="PTHR33776">
    <property type="entry name" value="ENDO/EXONUCLEASE/PHOSPHATASE DOMAIN-CONTAINING PROTEIN"/>
    <property type="match status" value="1"/>
</dbReference>
<comment type="caution">
    <text evidence="2">The sequence shown here is derived from an EMBL/GenBank/DDBJ whole genome shotgun (WGS) entry which is preliminary data.</text>
</comment>
<organism evidence="2 3">
    <name type="scientific">Parnassius apollo</name>
    <name type="common">Apollo butterfly</name>
    <name type="synonym">Papilio apollo</name>
    <dbReference type="NCBI Taxonomy" id="110799"/>
    <lineage>
        <taxon>Eukaryota</taxon>
        <taxon>Metazoa</taxon>
        <taxon>Ecdysozoa</taxon>
        <taxon>Arthropoda</taxon>
        <taxon>Hexapoda</taxon>
        <taxon>Insecta</taxon>
        <taxon>Pterygota</taxon>
        <taxon>Neoptera</taxon>
        <taxon>Endopterygota</taxon>
        <taxon>Lepidoptera</taxon>
        <taxon>Glossata</taxon>
        <taxon>Ditrysia</taxon>
        <taxon>Papilionoidea</taxon>
        <taxon>Papilionidae</taxon>
        <taxon>Parnassiinae</taxon>
        <taxon>Parnassini</taxon>
        <taxon>Parnassius</taxon>
        <taxon>Parnassius</taxon>
    </lineage>
</organism>
<evidence type="ECO:0000256" key="1">
    <source>
        <dbReference type="SAM" id="Coils"/>
    </source>
</evidence>
<gene>
    <name evidence="2" type="ORF">PAPOLLO_LOCUS2447</name>
</gene>
<sequence length="560" mass="64402">MDVHFVDRDGRRQPLNYELLQDVLANACESDLDISDEKTESAVNVPRLLDDEGDIPSEIPLDSWTTSRYRVKRLSRSSLEEAEKELDSMLNRSETDIDDERKGQNTTVTIANVYSCTPDKCLDFVTKPNLALKIIHQNIRSINKNFHEFISMMSMTQVNMNILVFTECWLKSAVTTPHLDGFASLATRNNPIQNDGVVVYARLDLNCKIYEPILSEANCLVCYTNDTAVICIYRSPSYADINIFLNSLENLISTLSSYNDIVLMGDINIDVKDDNHDKRSHEYLNSLAMLGFLPAHNKPTRLENCLDHILLKTKLDACVIILETAITDHVPTLLLLYKKHKWKHHAAKTKKYLNFVEIKRELDNYDFEVVLKESDPNIATNIFIDIVGCIIKKHSSVKTISRKFRTVKPWMTPGLIRCIRNRDSLHIKARKLQDNITIQITYKRYRNFLQTLLRKVRSEYERCEYLKAKNNIKETWNVIKNITNTKKIKESAKDLLSCHGSTKATLNAINSHFVQVGKKLASKISCVLIYVFLNTPPLFGISLLIRWKVLNMGKKELIHH</sequence>
<reference evidence="2" key="1">
    <citation type="submission" date="2021-04" db="EMBL/GenBank/DDBJ databases">
        <authorList>
            <person name="Tunstrom K."/>
        </authorList>
    </citation>
    <scope>NUCLEOTIDE SEQUENCE</scope>
</reference>
<feature type="coiled-coil region" evidence="1">
    <location>
        <begin position="72"/>
        <end position="99"/>
    </location>
</feature>
<evidence type="ECO:0000313" key="2">
    <source>
        <dbReference type="EMBL" id="CAG4942495.1"/>
    </source>
</evidence>